<evidence type="ECO:0000256" key="4">
    <source>
        <dbReference type="ARBA" id="ARBA00022692"/>
    </source>
</evidence>
<dbReference type="STRING" id="313595.P700755_002126"/>
<keyword evidence="4 7" id="KW-0812">Transmembrane</keyword>
<dbReference type="Gene3D" id="1.10.3720.10">
    <property type="entry name" value="MetI-like"/>
    <property type="match status" value="1"/>
</dbReference>
<dbReference type="Proteomes" id="UP000008514">
    <property type="component" value="Chromosome"/>
</dbReference>
<dbReference type="AlphaFoldDB" id="K4IEC9"/>
<dbReference type="CDD" id="cd06261">
    <property type="entry name" value="TM_PBP2"/>
    <property type="match status" value="1"/>
</dbReference>
<dbReference type="Pfam" id="PF00528">
    <property type="entry name" value="BPD_transp_1"/>
    <property type="match status" value="1"/>
</dbReference>
<dbReference type="PANTHER" id="PTHR30151">
    <property type="entry name" value="ALKANE SULFONATE ABC TRANSPORTER-RELATED, MEMBRANE SUBUNIT"/>
    <property type="match status" value="1"/>
</dbReference>
<dbReference type="GO" id="GO:0005886">
    <property type="term" value="C:plasma membrane"/>
    <property type="evidence" value="ECO:0007669"/>
    <property type="project" value="UniProtKB-SubCell"/>
</dbReference>
<evidence type="ECO:0000256" key="1">
    <source>
        <dbReference type="ARBA" id="ARBA00004651"/>
    </source>
</evidence>
<protein>
    <submittedName>
        <fullName evidence="9">Bicarbonate ABC-type transporter, permease TauC-like protein</fullName>
    </submittedName>
</protein>
<accession>K4IEC9</accession>
<feature type="domain" description="ABC transmembrane type-1" evidence="8">
    <location>
        <begin position="58"/>
        <end position="241"/>
    </location>
</feature>
<dbReference type="PANTHER" id="PTHR30151:SF0">
    <property type="entry name" value="ABC TRANSPORTER PERMEASE PROTEIN MJ0413-RELATED"/>
    <property type="match status" value="1"/>
</dbReference>
<evidence type="ECO:0000313" key="10">
    <source>
        <dbReference type="Proteomes" id="UP000008514"/>
    </source>
</evidence>
<dbReference type="PROSITE" id="PS50928">
    <property type="entry name" value="ABC_TM1"/>
    <property type="match status" value="1"/>
</dbReference>
<dbReference type="GO" id="GO:0055085">
    <property type="term" value="P:transmembrane transport"/>
    <property type="evidence" value="ECO:0007669"/>
    <property type="project" value="InterPro"/>
</dbReference>
<feature type="transmembrane region" description="Helical" evidence="7">
    <location>
        <begin position="96"/>
        <end position="118"/>
    </location>
</feature>
<dbReference type="EMBL" id="CP003879">
    <property type="protein sequence ID" value="AFU68917.1"/>
    <property type="molecule type" value="Genomic_DNA"/>
</dbReference>
<comment type="similarity">
    <text evidence="7">Belongs to the binding-protein-dependent transport system permease family.</text>
</comment>
<name>K4IEC9_PSYTT</name>
<feature type="transmembrane region" description="Helical" evidence="7">
    <location>
        <begin position="124"/>
        <end position="143"/>
    </location>
</feature>
<evidence type="ECO:0000256" key="3">
    <source>
        <dbReference type="ARBA" id="ARBA00022475"/>
    </source>
</evidence>
<dbReference type="KEGG" id="ptq:P700755_002126"/>
<dbReference type="OrthoDB" id="9804353at2"/>
<comment type="subcellular location">
    <subcellularLocation>
        <location evidence="1 7">Cell membrane</location>
        <topology evidence="1 7">Multi-pass membrane protein</topology>
    </subcellularLocation>
</comment>
<proteinExistence type="inferred from homology"/>
<organism evidence="9 10">
    <name type="scientific">Psychroflexus torquis (strain ATCC 700755 / CIP 106069 / ACAM 623)</name>
    <dbReference type="NCBI Taxonomy" id="313595"/>
    <lineage>
        <taxon>Bacteria</taxon>
        <taxon>Pseudomonadati</taxon>
        <taxon>Bacteroidota</taxon>
        <taxon>Flavobacteriia</taxon>
        <taxon>Flavobacteriales</taxon>
        <taxon>Flavobacteriaceae</taxon>
        <taxon>Psychroflexus</taxon>
    </lineage>
</organism>
<sequence>MKRIFHRRFFIISLLAILTIWFLLTELDIVSDLFLPSFNELYDSLIYLFREKEFSTDIYVSTRRVWFSFLLAFVVAIPLGLLMSESKILNSIFEPYIDYIRYLPVPALIPLTILFFGIDETSKIVLLFIGTFFPFILLVIDNLKNIPKEYFDLAYSLNYSKWDLYKMKLKVVLPEIYDNSRISIGICWTYLVIAELVAAQEGIGHMIKEAQRFSNTADVYIGILTIGLVGYLTDLAFKKLYPIFFKYKVIN</sequence>
<gene>
    <name evidence="9" type="ordered locus">P700755_002126</name>
</gene>
<evidence type="ECO:0000259" key="8">
    <source>
        <dbReference type="PROSITE" id="PS50928"/>
    </source>
</evidence>
<keyword evidence="5 7" id="KW-1133">Transmembrane helix</keyword>
<keyword evidence="10" id="KW-1185">Reference proteome</keyword>
<evidence type="ECO:0000256" key="5">
    <source>
        <dbReference type="ARBA" id="ARBA00022989"/>
    </source>
</evidence>
<keyword evidence="6 7" id="KW-0472">Membrane</keyword>
<evidence type="ECO:0000256" key="7">
    <source>
        <dbReference type="RuleBase" id="RU363032"/>
    </source>
</evidence>
<evidence type="ECO:0000256" key="6">
    <source>
        <dbReference type="ARBA" id="ARBA00023136"/>
    </source>
</evidence>
<keyword evidence="3" id="KW-1003">Cell membrane</keyword>
<dbReference type="InterPro" id="IPR000515">
    <property type="entry name" value="MetI-like"/>
</dbReference>
<feature type="transmembrane region" description="Helical" evidence="7">
    <location>
        <begin position="219"/>
        <end position="237"/>
    </location>
</feature>
<reference evidence="9" key="2">
    <citation type="submission" date="2012-09" db="EMBL/GenBank/DDBJ databases">
        <title>The complete sequence of Psychroflexus torquis an extreme psychrophile from sea-ice that is stimulated by light.</title>
        <authorList>
            <person name="Feng S."/>
            <person name="Powell S.M."/>
            <person name="Bowman J.P."/>
        </authorList>
    </citation>
    <scope>NUCLEOTIDE SEQUENCE [LARGE SCALE GENOMIC DNA]</scope>
    <source>
        <strain evidence="9">ATCC 700755</strain>
    </source>
</reference>
<dbReference type="InterPro" id="IPR035906">
    <property type="entry name" value="MetI-like_sf"/>
</dbReference>
<dbReference type="HOGENOM" id="CLU_046113_1_0_10"/>
<reference evidence="9" key="1">
    <citation type="submission" date="2006-03" db="EMBL/GenBank/DDBJ databases">
        <authorList>
            <person name="Bowman J."/>
            <person name="Ferriera S."/>
            <person name="Johnson J."/>
            <person name="Kravitz S."/>
            <person name="Halpern A."/>
            <person name="Remington K."/>
            <person name="Beeson K."/>
            <person name="Tran B."/>
            <person name="Rogers Y.-H."/>
            <person name="Friedman R."/>
            <person name="Venter J.C."/>
        </authorList>
    </citation>
    <scope>NUCLEOTIDE SEQUENCE [LARGE SCALE GENOMIC DNA]</scope>
    <source>
        <strain evidence="9">ATCC 700755</strain>
    </source>
</reference>
<dbReference type="SUPFAM" id="SSF161098">
    <property type="entry name" value="MetI-like"/>
    <property type="match status" value="1"/>
</dbReference>
<dbReference type="eggNOG" id="COG0600">
    <property type="taxonomic scope" value="Bacteria"/>
</dbReference>
<evidence type="ECO:0000313" key="9">
    <source>
        <dbReference type="EMBL" id="AFU68917.1"/>
    </source>
</evidence>
<feature type="transmembrane region" description="Helical" evidence="7">
    <location>
        <begin position="65"/>
        <end position="84"/>
    </location>
</feature>
<dbReference type="RefSeq" id="WP_015024498.1">
    <property type="nucleotide sequence ID" value="NC_018721.1"/>
</dbReference>
<feature type="transmembrane region" description="Helical" evidence="7">
    <location>
        <begin position="182"/>
        <end position="199"/>
    </location>
</feature>
<evidence type="ECO:0000256" key="2">
    <source>
        <dbReference type="ARBA" id="ARBA00022448"/>
    </source>
</evidence>
<keyword evidence="2 7" id="KW-0813">Transport</keyword>